<evidence type="ECO:0000313" key="1">
    <source>
        <dbReference type="EMBL" id="MCP2268366.1"/>
    </source>
</evidence>
<dbReference type="Pfam" id="PF08713">
    <property type="entry name" value="DNA_alkylation"/>
    <property type="match status" value="1"/>
</dbReference>
<dbReference type="PANTHER" id="PTHR34070">
    <property type="entry name" value="ARMADILLO-TYPE FOLD"/>
    <property type="match status" value="1"/>
</dbReference>
<name>A0ABT1I7J2_9PSEU</name>
<dbReference type="CDD" id="cd07064">
    <property type="entry name" value="AlkD_like_1"/>
    <property type="match status" value="1"/>
</dbReference>
<keyword evidence="2" id="KW-1185">Reference proteome</keyword>
<reference evidence="1 2" key="1">
    <citation type="submission" date="2022-06" db="EMBL/GenBank/DDBJ databases">
        <title>Genomic Encyclopedia of Archaeal and Bacterial Type Strains, Phase II (KMG-II): from individual species to whole genera.</title>
        <authorList>
            <person name="Goeker M."/>
        </authorList>
    </citation>
    <scope>NUCLEOTIDE SEQUENCE [LARGE SCALE GENOMIC DNA]</scope>
    <source>
        <strain evidence="1 2">DSM 44255</strain>
    </source>
</reference>
<evidence type="ECO:0000313" key="2">
    <source>
        <dbReference type="Proteomes" id="UP001205185"/>
    </source>
</evidence>
<sequence length="198" mass="23375">MQRYMKSDMPFHGVAKPARDVLVRQLPALTSRTEWLDVIRRLWREAQYREERYVALDLLRRYPRWQELDLLPLYEEFVVTGAWWDYVDELASRHVGSLLMAQRSAVTPVMREWAVDEDRWKRRVAVICQLGAKGETDLRLLSFAIEANVTDTDFFLRKGIGWALRQYARVDAEWVRAFVADHPELSGLSRREALKHIS</sequence>
<dbReference type="InterPro" id="IPR016024">
    <property type="entry name" value="ARM-type_fold"/>
</dbReference>
<dbReference type="SUPFAM" id="SSF48371">
    <property type="entry name" value="ARM repeat"/>
    <property type="match status" value="1"/>
</dbReference>
<dbReference type="PANTHER" id="PTHR34070:SF1">
    <property type="entry name" value="DNA ALKYLATION REPAIR PROTEIN"/>
    <property type="match status" value="1"/>
</dbReference>
<gene>
    <name evidence="1" type="ORF">LV75_000852</name>
</gene>
<accession>A0ABT1I7J2</accession>
<dbReference type="InterPro" id="IPR014825">
    <property type="entry name" value="DNA_alkylation"/>
</dbReference>
<comment type="caution">
    <text evidence="1">The sequence shown here is derived from an EMBL/GenBank/DDBJ whole genome shotgun (WGS) entry which is preliminary data.</text>
</comment>
<dbReference type="Gene3D" id="1.25.10.90">
    <property type="match status" value="1"/>
</dbReference>
<organism evidence="1 2">
    <name type="scientific">Actinokineospora diospyrosa</name>
    <dbReference type="NCBI Taxonomy" id="103728"/>
    <lineage>
        <taxon>Bacteria</taxon>
        <taxon>Bacillati</taxon>
        <taxon>Actinomycetota</taxon>
        <taxon>Actinomycetes</taxon>
        <taxon>Pseudonocardiales</taxon>
        <taxon>Pseudonocardiaceae</taxon>
        <taxon>Actinokineospora</taxon>
    </lineage>
</organism>
<dbReference type="Proteomes" id="UP001205185">
    <property type="component" value="Unassembled WGS sequence"/>
</dbReference>
<proteinExistence type="predicted"/>
<dbReference type="EMBL" id="JAMTCO010000002">
    <property type="protein sequence ID" value="MCP2268366.1"/>
    <property type="molecule type" value="Genomic_DNA"/>
</dbReference>
<protein>
    <submittedName>
        <fullName evidence="1">3-methyladenine DNA glycosylase AlkD</fullName>
    </submittedName>
</protein>